<dbReference type="AlphaFoldDB" id="A0A4R4AVW4"/>
<evidence type="ECO:0008006" key="3">
    <source>
        <dbReference type="Google" id="ProtNLM"/>
    </source>
</evidence>
<name>A0A4R4AVW4_BACTU</name>
<gene>
    <name evidence="1" type="ORF">EC910_14016</name>
</gene>
<dbReference type="RefSeq" id="WP_131935370.1">
    <property type="nucleotide sequence ID" value="NZ_SMDF01000041.1"/>
</dbReference>
<accession>A0A4R4AVW4</accession>
<evidence type="ECO:0000313" key="1">
    <source>
        <dbReference type="EMBL" id="TCW44452.1"/>
    </source>
</evidence>
<reference evidence="1 2" key="1">
    <citation type="submission" date="2019-03" db="EMBL/GenBank/DDBJ databases">
        <title>Above-ground endophytic microbial communities from plants in different locations in the United States.</title>
        <authorList>
            <person name="Frank C."/>
        </authorList>
    </citation>
    <scope>NUCLEOTIDE SEQUENCE [LARGE SCALE GENOMIC DNA]</scope>
    <source>
        <strain evidence="1 2">LP_2_YM</strain>
    </source>
</reference>
<sequence>MIKVIIKPEILEKHREYIINKQIDKKLKKLQRNTKFFNIEYLNRLIDINKKKNYSTQRLFLKKFTFKEQKQILKQHVKFINYLIKEIDDLKNNENVTNSNNIFLANPKGLSQKKKDIERKFTYIYEFLNLQSKLQSEEKNRRNTYSSELRDCLGYSEFSNEKMNYYYKYELERIRLLRDIDRYKNKLMLSKVPNLYSEDNLNSIKQYILADINKINHYDKENNVLNEFLQVNLYQKIEKLPVINNKGKSIGIGKFCFRIKEIIDNACCILKNDRNIQNISISIRNIDVYNAKYEKEWGAYHFLMNLGIKSCPYCNRQYITPIYSENGKVRADLDHFYSKAKYPYFSISIFNLVPSCKFCNSSLKGTADFEYNTNLSPYEDGFGDKLKFSFEIKSYEDFLGDSRIRIYLQEKVGALNDELDFLRKAKGNMKAFQIENLYNYHTGEAMELIRKRIEYSDSYIENLIKDYNEKLFRNENEVLEAILGYQVEDECLSDKNLTKFTRDICEELGFVFRKSTAQSYKDVQQIINKYKK</sequence>
<organism evidence="1 2">
    <name type="scientific">Bacillus thuringiensis</name>
    <dbReference type="NCBI Taxonomy" id="1428"/>
    <lineage>
        <taxon>Bacteria</taxon>
        <taxon>Bacillati</taxon>
        <taxon>Bacillota</taxon>
        <taxon>Bacilli</taxon>
        <taxon>Bacillales</taxon>
        <taxon>Bacillaceae</taxon>
        <taxon>Bacillus</taxon>
        <taxon>Bacillus cereus group</taxon>
    </lineage>
</organism>
<proteinExistence type="predicted"/>
<dbReference type="Gene3D" id="1.10.30.50">
    <property type="match status" value="1"/>
</dbReference>
<evidence type="ECO:0000313" key="2">
    <source>
        <dbReference type="Proteomes" id="UP000295285"/>
    </source>
</evidence>
<dbReference type="EMBL" id="SMDG01000040">
    <property type="protein sequence ID" value="TCW44452.1"/>
    <property type="molecule type" value="Genomic_DNA"/>
</dbReference>
<comment type="caution">
    <text evidence="1">The sequence shown here is derived from an EMBL/GenBank/DDBJ whole genome shotgun (WGS) entry which is preliminary data.</text>
</comment>
<protein>
    <recommendedName>
        <fullName evidence="3">HNH endonuclease</fullName>
    </recommendedName>
</protein>
<dbReference type="Proteomes" id="UP000295285">
    <property type="component" value="Unassembled WGS sequence"/>
</dbReference>